<evidence type="ECO:0000313" key="1">
    <source>
        <dbReference type="EMBL" id="KAK3363823.1"/>
    </source>
</evidence>
<evidence type="ECO:0000313" key="2">
    <source>
        <dbReference type="Proteomes" id="UP001275084"/>
    </source>
</evidence>
<name>A0AAJ0HW84_9PEZI</name>
<proteinExistence type="predicted"/>
<gene>
    <name evidence="1" type="ORF">B0T25DRAFT_54292</name>
</gene>
<accession>A0AAJ0HW84</accession>
<dbReference type="AlphaFoldDB" id="A0AAJ0HW84"/>
<keyword evidence="2" id="KW-1185">Reference proteome</keyword>
<reference evidence="1" key="2">
    <citation type="submission" date="2023-06" db="EMBL/GenBank/DDBJ databases">
        <authorList>
            <consortium name="Lawrence Berkeley National Laboratory"/>
            <person name="Haridas S."/>
            <person name="Hensen N."/>
            <person name="Bonometti L."/>
            <person name="Westerberg I."/>
            <person name="Brannstrom I.O."/>
            <person name="Guillou S."/>
            <person name="Cros-Aarteil S."/>
            <person name="Calhoun S."/>
            <person name="Kuo A."/>
            <person name="Mondo S."/>
            <person name="Pangilinan J."/>
            <person name="Riley R."/>
            <person name="Labutti K."/>
            <person name="Andreopoulos B."/>
            <person name="Lipzen A."/>
            <person name="Chen C."/>
            <person name="Yanf M."/>
            <person name="Daum C."/>
            <person name="Ng V."/>
            <person name="Clum A."/>
            <person name="Steindorff A."/>
            <person name="Ohm R."/>
            <person name="Martin F."/>
            <person name="Silar P."/>
            <person name="Natvig D."/>
            <person name="Lalanne C."/>
            <person name="Gautier V."/>
            <person name="Ament-Velasquez S.L."/>
            <person name="Kruys A."/>
            <person name="Hutchinson M.I."/>
            <person name="Powell A.J."/>
            <person name="Barry K."/>
            <person name="Miller A.N."/>
            <person name="Grigoriev I.V."/>
            <person name="Debuchy R."/>
            <person name="Gladieux P."/>
            <person name="Thoren M.H."/>
            <person name="Johannesson H."/>
        </authorList>
    </citation>
    <scope>NUCLEOTIDE SEQUENCE</scope>
    <source>
        <strain evidence="1">CBS 955.72</strain>
    </source>
</reference>
<comment type="caution">
    <text evidence="1">The sequence shown here is derived from an EMBL/GenBank/DDBJ whole genome shotgun (WGS) entry which is preliminary data.</text>
</comment>
<reference evidence="1" key="1">
    <citation type="journal article" date="2023" name="Mol. Phylogenet. Evol.">
        <title>Genome-scale phylogeny and comparative genomics of the fungal order Sordariales.</title>
        <authorList>
            <person name="Hensen N."/>
            <person name="Bonometti L."/>
            <person name="Westerberg I."/>
            <person name="Brannstrom I.O."/>
            <person name="Guillou S."/>
            <person name="Cros-Aarteil S."/>
            <person name="Calhoun S."/>
            <person name="Haridas S."/>
            <person name="Kuo A."/>
            <person name="Mondo S."/>
            <person name="Pangilinan J."/>
            <person name="Riley R."/>
            <person name="LaButti K."/>
            <person name="Andreopoulos B."/>
            <person name="Lipzen A."/>
            <person name="Chen C."/>
            <person name="Yan M."/>
            <person name="Daum C."/>
            <person name="Ng V."/>
            <person name="Clum A."/>
            <person name="Steindorff A."/>
            <person name="Ohm R.A."/>
            <person name="Martin F."/>
            <person name="Silar P."/>
            <person name="Natvig D.O."/>
            <person name="Lalanne C."/>
            <person name="Gautier V."/>
            <person name="Ament-Velasquez S.L."/>
            <person name="Kruys A."/>
            <person name="Hutchinson M.I."/>
            <person name="Powell A.J."/>
            <person name="Barry K."/>
            <person name="Miller A.N."/>
            <person name="Grigoriev I.V."/>
            <person name="Debuchy R."/>
            <person name="Gladieux P."/>
            <person name="Hiltunen Thoren M."/>
            <person name="Johannesson H."/>
        </authorList>
    </citation>
    <scope>NUCLEOTIDE SEQUENCE</scope>
    <source>
        <strain evidence="1">CBS 955.72</strain>
    </source>
</reference>
<dbReference type="Proteomes" id="UP001275084">
    <property type="component" value="Unassembled WGS sequence"/>
</dbReference>
<organism evidence="1 2">
    <name type="scientific">Lasiosphaeria hispida</name>
    <dbReference type="NCBI Taxonomy" id="260671"/>
    <lineage>
        <taxon>Eukaryota</taxon>
        <taxon>Fungi</taxon>
        <taxon>Dikarya</taxon>
        <taxon>Ascomycota</taxon>
        <taxon>Pezizomycotina</taxon>
        <taxon>Sordariomycetes</taxon>
        <taxon>Sordariomycetidae</taxon>
        <taxon>Sordariales</taxon>
        <taxon>Lasiosphaeriaceae</taxon>
        <taxon>Lasiosphaeria</taxon>
    </lineage>
</organism>
<protein>
    <submittedName>
        <fullName evidence="1">Uncharacterized protein</fullName>
    </submittedName>
</protein>
<dbReference type="EMBL" id="JAUIQD010000001">
    <property type="protein sequence ID" value="KAK3363823.1"/>
    <property type="molecule type" value="Genomic_DNA"/>
</dbReference>
<sequence length="95" mass="10792">MEELHHDMCNLVLPGRLVSDLDADHIKANMLAVLQYACCYWVEYLGKINIDERANAGLMDDEKAQVFLQEKLTRAMPLQNRESAARDLLEIDGTS</sequence>